<organism evidence="2 3">
    <name type="scientific">Abeliophyllum distichum</name>
    <dbReference type="NCBI Taxonomy" id="126358"/>
    <lineage>
        <taxon>Eukaryota</taxon>
        <taxon>Viridiplantae</taxon>
        <taxon>Streptophyta</taxon>
        <taxon>Embryophyta</taxon>
        <taxon>Tracheophyta</taxon>
        <taxon>Spermatophyta</taxon>
        <taxon>Magnoliopsida</taxon>
        <taxon>eudicotyledons</taxon>
        <taxon>Gunneridae</taxon>
        <taxon>Pentapetalae</taxon>
        <taxon>asterids</taxon>
        <taxon>lamiids</taxon>
        <taxon>Lamiales</taxon>
        <taxon>Oleaceae</taxon>
        <taxon>Forsythieae</taxon>
        <taxon>Abeliophyllum</taxon>
    </lineage>
</organism>
<dbReference type="EMBL" id="JBFOLK010000010">
    <property type="protein sequence ID" value="KAL2481286.1"/>
    <property type="molecule type" value="Genomic_DNA"/>
</dbReference>
<protein>
    <submittedName>
        <fullName evidence="2">Cysteine-rich RLK (RECEPTOR-like protein kinase) 8</fullName>
    </submittedName>
</protein>
<comment type="caution">
    <text evidence="2">The sequence shown here is derived from an EMBL/GenBank/DDBJ whole genome shotgun (WGS) entry which is preliminary data.</text>
</comment>
<feature type="domain" description="Reverse transcriptase Ty1/copia-type" evidence="1">
    <location>
        <begin position="7"/>
        <end position="116"/>
    </location>
</feature>
<gene>
    <name evidence="2" type="ORF">Adt_34252</name>
</gene>
<dbReference type="Pfam" id="PF07727">
    <property type="entry name" value="RVT_2"/>
    <property type="match status" value="1"/>
</dbReference>
<evidence type="ECO:0000313" key="3">
    <source>
        <dbReference type="Proteomes" id="UP001604336"/>
    </source>
</evidence>
<reference evidence="3" key="1">
    <citation type="submission" date="2024-07" db="EMBL/GenBank/DDBJ databases">
        <title>Two chromosome-level genome assemblies of Korean endemic species Abeliophyllum distichum and Forsythia ovata (Oleaceae).</title>
        <authorList>
            <person name="Jang H."/>
        </authorList>
    </citation>
    <scope>NUCLEOTIDE SEQUENCE [LARGE SCALE GENOMIC DNA]</scope>
</reference>
<accession>A0ABD1R109</accession>
<dbReference type="SUPFAM" id="SSF56672">
    <property type="entry name" value="DNA/RNA polymerases"/>
    <property type="match status" value="1"/>
</dbReference>
<name>A0ABD1R109_9LAMI</name>
<keyword evidence="3" id="KW-1185">Reference proteome</keyword>
<dbReference type="CDD" id="cd09272">
    <property type="entry name" value="RNase_HI_RT_Ty1"/>
    <property type="match status" value="1"/>
</dbReference>
<dbReference type="AlphaFoldDB" id="A0ABD1R109"/>
<dbReference type="InterPro" id="IPR013103">
    <property type="entry name" value="RVT_2"/>
</dbReference>
<proteinExistence type="predicted"/>
<dbReference type="PANTHER" id="PTHR11439">
    <property type="entry name" value="GAG-POL-RELATED RETROTRANSPOSON"/>
    <property type="match status" value="1"/>
</dbReference>
<dbReference type="InterPro" id="IPR043502">
    <property type="entry name" value="DNA/RNA_pol_sf"/>
</dbReference>
<evidence type="ECO:0000313" key="2">
    <source>
        <dbReference type="EMBL" id="KAL2481286.1"/>
    </source>
</evidence>
<evidence type="ECO:0000259" key="1">
    <source>
        <dbReference type="Pfam" id="PF07727"/>
    </source>
</evidence>
<dbReference type="PANTHER" id="PTHR11439:SF463">
    <property type="entry name" value="REVERSE TRANSCRIPTASE TY1_COPIA-TYPE DOMAIN-CONTAINING PROTEIN"/>
    <property type="match status" value="1"/>
</dbReference>
<sequence>MRALEKNGTWELVEKPWDKTSVECKWIFSIKYNSDGTIEKYKARLIAKDFTQTYGVDYMETFAPVAKMNTVRVLLSLAANLDWKLHQLDVKNAFLNGNLEEEVYMDFPPSFDDESKKEFEVKDLGHLRYFLGMELLGVRKALLFLKGNMFLTYSRQLECWGADQSLRQSTILRSWVLSQAMITWTREGTNAWLEDLFISHTRPDIALVGNLVTWMSKKKSIVSKSSAEAELKAIAQGVCELLWLKKLLKKLRREFTQPMKLFSDNKAAISMMLNPVYHDRTKYVEVDRHFIKEKIEDGTFCLVYLPTTN</sequence>
<dbReference type="Proteomes" id="UP001604336">
    <property type="component" value="Unassembled WGS sequence"/>
</dbReference>